<dbReference type="EMBL" id="LRKC01000045">
    <property type="protein sequence ID" value="OKV17380.1"/>
    <property type="molecule type" value="Genomic_DNA"/>
</dbReference>
<evidence type="ECO:0000313" key="3">
    <source>
        <dbReference type="EMBL" id="PNY67475.1"/>
    </source>
</evidence>
<accession>A0A0D8WF12</accession>
<evidence type="ECO:0000313" key="5">
    <source>
        <dbReference type="Proteomes" id="UP000185794"/>
    </source>
</evidence>
<evidence type="ECO:0000313" key="6">
    <source>
        <dbReference type="Proteomes" id="UP000236598"/>
    </source>
</evidence>
<dbReference type="EMBL" id="QEMT01000047">
    <property type="protein sequence ID" value="PWH58356.1"/>
    <property type="molecule type" value="Genomic_DNA"/>
</dbReference>
<dbReference type="AlphaFoldDB" id="A0A0D8WF12"/>
<evidence type="ECO:0000313" key="7">
    <source>
        <dbReference type="Proteomes" id="UP000245761"/>
    </source>
</evidence>
<sequence>MADKVYLKYTLSDYSFNLGKNASGIVFNQTAPPEEGAEEKTINSSRGRQHTDVYPALAGNTDTAMFH</sequence>
<organism evidence="3 6">
    <name type="scientific">Escherichia coli</name>
    <dbReference type="NCBI Taxonomy" id="562"/>
    <lineage>
        <taxon>Bacteria</taxon>
        <taxon>Pseudomonadati</taxon>
        <taxon>Pseudomonadota</taxon>
        <taxon>Gammaproteobacteria</taxon>
        <taxon>Enterobacterales</taxon>
        <taxon>Enterobacteriaceae</taxon>
        <taxon>Escherichia</taxon>
    </lineage>
</organism>
<dbReference type="Proteomes" id="UP000185794">
    <property type="component" value="Unassembled WGS sequence"/>
</dbReference>
<gene>
    <name evidence="2" type="ORF">AWP47_00710</name>
    <name evidence="3" type="ORF">C2M16_12920</name>
    <name evidence="4" type="ORF">DD762_21305</name>
</gene>
<reference evidence="4 7" key="3">
    <citation type="submission" date="2018-04" db="EMBL/GenBank/DDBJ databases">
        <title>Draft Genomic Sequencing Of Potential Extraintestinal Pathogenic Escherichia coli B8S56 Isolated from Retail Chicken Skin.</title>
        <authorList>
            <person name="Xu A."/>
            <person name="Tilman S."/>
            <person name="Wisser-Parker K."/>
            <person name="Scullen O.J."/>
            <person name="Sommers C."/>
        </authorList>
    </citation>
    <scope>NUCLEOTIDE SEQUENCE [LARGE SCALE GENOMIC DNA]</scope>
    <source>
        <strain evidence="4 7">B8S56</strain>
    </source>
</reference>
<dbReference type="EMBL" id="PPHQ01000009">
    <property type="protein sequence ID" value="PNY67475.1"/>
    <property type="molecule type" value="Genomic_DNA"/>
</dbReference>
<protein>
    <submittedName>
        <fullName evidence="3">Uncharacterized protein</fullName>
    </submittedName>
</protein>
<evidence type="ECO:0000256" key="1">
    <source>
        <dbReference type="SAM" id="MobiDB-lite"/>
    </source>
</evidence>
<dbReference type="Proteomes" id="UP000236598">
    <property type="component" value="Unassembled WGS sequence"/>
</dbReference>
<evidence type="ECO:0000313" key="4">
    <source>
        <dbReference type="EMBL" id="PWH58356.1"/>
    </source>
</evidence>
<name>A0A0D8WF12_ECOLX</name>
<comment type="caution">
    <text evidence="3">The sequence shown here is derived from an EMBL/GenBank/DDBJ whole genome shotgun (WGS) entry which is preliminary data.</text>
</comment>
<reference evidence="3 6" key="2">
    <citation type="submission" date="2018-01" db="EMBL/GenBank/DDBJ databases">
        <title>Draft Genomic Sequencing Of Potential Extraintestinal Pathogenic Escherichia coli B8S18 Isolated From Retail Chicken Skin.</title>
        <authorList>
            <person name="Xu A."/>
            <person name="Tilman S."/>
            <person name="Wisser-Parker K."/>
            <person name="Sheen S."/>
            <person name="Sommers C."/>
        </authorList>
    </citation>
    <scope>NUCLEOTIDE SEQUENCE [LARGE SCALE GENOMIC DNA]</scope>
    <source>
        <strain evidence="3 6">B8S18Com</strain>
    </source>
</reference>
<feature type="region of interest" description="Disordered" evidence="1">
    <location>
        <begin position="30"/>
        <end position="67"/>
    </location>
</feature>
<reference evidence="2 5" key="1">
    <citation type="journal article" date="2017" name="Front. Cell. Infect. Microbiol.">
        <title>Chaperone-usher pili loci of human colonization factor-negative enterotoxigenic Escherichia coli.</title>
        <authorList>
            <person name="Del Canto F."/>
            <person name="Vidal R."/>
            <person name="Stine O.C."/>
            <person name="Pop M."/>
        </authorList>
    </citation>
    <scope>NUCLEOTIDE SEQUENCE [LARGE SCALE GENOMIC DNA]</scope>
    <source>
        <strain evidence="2 5">700324</strain>
    </source>
</reference>
<dbReference type="Proteomes" id="UP000245761">
    <property type="component" value="Unassembled WGS sequence"/>
</dbReference>
<evidence type="ECO:0000313" key="2">
    <source>
        <dbReference type="EMBL" id="OKV17380.1"/>
    </source>
</evidence>
<proteinExistence type="predicted"/>